<proteinExistence type="inferred from homology"/>
<gene>
    <name evidence="8" type="ORF">ATY37_00705</name>
</gene>
<sequence>MIDRACISLGEKCNLKCAYCHFHNEDNGKLSGIPQEFTTDELIKIAKNLNDYARINNLSTFKIGIVGSGEPILQYRKIVGLIEYVKNNNLDRLAFYTITNGTILTEKMLDFFLEHKDSIKMCFSLDGYEELHNLGREKYNVVFNGVKKYESKFGHKPPINCTVHSQTILNKTKLRTYLEDNNFKDVTFSRLFDSHDESMTVSKDEYQSLLEDFKGSQFEVRQLDENNKKKYDCTMYGTLCGVGRTNIFITKRGIYPCGRFYGNEDYNYGAFDMDLENLEFQMGQMRSLEDGECYYDKYVEVK</sequence>
<dbReference type="PANTHER" id="PTHR43273:SF3">
    <property type="entry name" value="ANAEROBIC SULFATASE-MATURATING ENZYME HOMOLOG ASLB-RELATED"/>
    <property type="match status" value="1"/>
</dbReference>
<dbReference type="GO" id="GO:0051536">
    <property type="term" value="F:iron-sulfur cluster binding"/>
    <property type="evidence" value="ECO:0007669"/>
    <property type="project" value="UniProtKB-KW"/>
</dbReference>
<comment type="cofactor">
    <cofactor evidence="1">
        <name>[4Fe-4S] cluster</name>
        <dbReference type="ChEBI" id="CHEBI:49883"/>
    </cofactor>
</comment>
<dbReference type="SFLD" id="SFLDS00029">
    <property type="entry name" value="Radical_SAM"/>
    <property type="match status" value="1"/>
</dbReference>
<keyword evidence="2" id="KW-0949">S-adenosyl-L-methionine</keyword>
<reference evidence="9" key="1">
    <citation type="submission" date="2015-12" db="EMBL/GenBank/DDBJ databases">
        <authorList>
            <person name="Shamseldin A."/>
            <person name="Moawad H."/>
            <person name="Abd El-Rahim W.M."/>
            <person name="Sadowsky M.J."/>
        </authorList>
    </citation>
    <scope>NUCLEOTIDE SEQUENCE [LARGE SCALE GENOMIC DNA]</scope>
    <source>
        <strain evidence="9">2538-88</strain>
    </source>
</reference>
<dbReference type="Gene3D" id="3.20.20.70">
    <property type="entry name" value="Aldolase class I"/>
    <property type="match status" value="1"/>
</dbReference>
<organism evidence="8 9">
    <name type="scientific">Vibrio cidicii</name>
    <dbReference type="NCBI Taxonomy" id="1763883"/>
    <lineage>
        <taxon>Bacteria</taxon>
        <taxon>Pseudomonadati</taxon>
        <taxon>Pseudomonadota</taxon>
        <taxon>Gammaproteobacteria</taxon>
        <taxon>Vibrionales</taxon>
        <taxon>Vibrionaceae</taxon>
        <taxon>Vibrio</taxon>
    </lineage>
</organism>
<dbReference type="SFLD" id="SFLDG01067">
    <property type="entry name" value="SPASM/twitch_domain_containing"/>
    <property type="match status" value="1"/>
</dbReference>
<keyword evidence="5" id="KW-0411">Iron-sulfur</keyword>
<comment type="similarity">
    <text evidence="6">Belongs to the radical SAM superfamily. Anaerobic sulfatase-maturating enzyme family.</text>
</comment>
<dbReference type="InterPro" id="IPR058240">
    <property type="entry name" value="rSAM_sf"/>
</dbReference>
<protein>
    <submittedName>
        <fullName evidence="8">Radical SAM protein</fullName>
    </submittedName>
</protein>
<dbReference type="AlphaFoldDB" id="A0A151KTY3"/>
<accession>A0A151KTY3</accession>
<dbReference type="CDD" id="cd01335">
    <property type="entry name" value="Radical_SAM"/>
    <property type="match status" value="1"/>
</dbReference>
<evidence type="ECO:0000256" key="1">
    <source>
        <dbReference type="ARBA" id="ARBA00001966"/>
    </source>
</evidence>
<keyword evidence="3" id="KW-0479">Metal-binding</keyword>
<dbReference type="InterPro" id="IPR013785">
    <property type="entry name" value="Aldolase_TIM"/>
</dbReference>
<evidence type="ECO:0000256" key="3">
    <source>
        <dbReference type="ARBA" id="ARBA00022723"/>
    </source>
</evidence>
<keyword evidence="4" id="KW-0408">Iron</keyword>
<dbReference type="PANTHER" id="PTHR43273">
    <property type="entry name" value="ANAEROBIC SULFATASE-MATURATING ENZYME HOMOLOG ASLB-RELATED"/>
    <property type="match status" value="1"/>
</dbReference>
<dbReference type="InterPro" id="IPR007197">
    <property type="entry name" value="rSAM"/>
</dbReference>
<dbReference type="SUPFAM" id="SSF102114">
    <property type="entry name" value="Radical SAM enzymes"/>
    <property type="match status" value="1"/>
</dbReference>
<evidence type="ECO:0000256" key="2">
    <source>
        <dbReference type="ARBA" id="ARBA00022691"/>
    </source>
</evidence>
<evidence type="ECO:0000313" key="9">
    <source>
        <dbReference type="Proteomes" id="UP000075346"/>
    </source>
</evidence>
<evidence type="ECO:0000256" key="4">
    <source>
        <dbReference type="ARBA" id="ARBA00023004"/>
    </source>
</evidence>
<dbReference type="Pfam" id="PF04055">
    <property type="entry name" value="Radical_SAM"/>
    <property type="match status" value="1"/>
</dbReference>
<dbReference type="PROSITE" id="PS51918">
    <property type="entry name" value="RADICAL_SAM"/>
    <property type="match status" value="1"/>
</dbReference>
<dbReference type="InterPro" id="IPR023867">
    <property type="entry name" value="Sulphatase_maturase_rSAM"/>
</dbReference>
<dbReference type="EMBL" id="LOBR01000106">
    <property type="protein sequence ID" value="KYN82184.1"/>
    <property type="molecule type" value="Genomic_DNA"/>
</dbReference>
<dbReference type="GO" id="GO:0016491">
    <property type="term" value="F:oxidoreductase activity"/>
    <property type="evidence" value="ECO:0007669"/>
    <property type="project" value="InterPro"/>
</dbReference>
<evidence type="ECO:0000256" key="6">
    <source>
        <dbReference type="ARBA" id="ARBA00023601"/>
    </source>
</evidence>
<dbReference type="GO" id="GO:0046872">
    <property type="term" value="F:metal ion binding"/>
    <property type="evidence" value="ECO:0007669"/>
    <property type="project" value="UniProtKB-KW"/>
</dbReference>
<feature type="domain" description="Radical SAM core" evidence="7">
    <location>
        <begin position="1"/>
        <end position="219"/>
    </location>
</feature>
<name>A0A151KTY3_9VIBR</name>
<evidence type="ECO:0000259" key="7">
    <source>
        <dbReference type="PROSITE" id="PS51918"/>
    </source>
</evidence>
<dbReference type="Proteomes" id="UP000075346">
    <property type="component" value="Unassembled WGS sequence"/>
</dbReference>
<dbReference type="RefSeq" id="WP_061898000.1">
    <property type="nucleotide sequence ID" value="NZ_LOBR01000106.1"/>
</dbReference>
<comment type="caution">
    <text evidence="8">The sequence shown here is derived from an EMBL/GenBank/DDBJ whole genome shotgun (WGS) entry which is preliminary data.</text>
</comment>
<evidence type="ECO:0000313" key="8">
    <source>
        <dbReference type="EMBL" id="KYN82184.1"/>
    </source>
</evidence>
<evidence type="ECO:0000256" key="5">
    <source>
        <dbReference type="ARBA" id="ARBA00023014"/>
    </source>
</evidence>